<gene>
    <name evidence="1" type="ORF">MTR67_030918</name>
</gene>
<feature type="non-terminal residue" evidence="1">
    <location>
        <position position="1"/>
    </location>
</feature>
<evidence type="ECO:0000313" key="1">
    <source>
        <dbReference type="EMBL" id="WMV37533.1"/>
    </source>
</evidence>
<protein>
    <submittedName>
        <fullName evidence="1">Uncharacterized protein</fullName>
    </submittedName>
</protein>
<name>A0AAF0ZFB7_SOLVR</name>
<dbReference type="AlphaFoldDB" id="A0AAF0ZFB7"/>
<organism evidence="1 2">
    <name type="scientific">Solanum verrucosum</name>
    <dbReference type="NCBI Taxonomy" id="315347"/>
    <lineage>
        <taxon>Eukaryota</taxon>
        <taxon>Viridiplantae</taxon>
        <taxon>Streptophyta</taxon>
        <taxon>Embryophyta</taxon>
        <taxon>Tracheophyta</taxon>
        <taxon>Spermatophyta</taxon>
        <taxon>Magnoliopsida</taxon>
        <taxon>eudicotyledons</taxon>
        <taxon>Gunneridae</taxon>
        <taxon>Pentapetalae</taxon>
        <taxon>asterids</taxon>
        <taxon>lamiids</taxon>
        <taxon>Solanales</taxon>
        <taxon>Solanaceae</taxon>
        <taxon>Solanoideae</taxon>
        <taxon>Solaneae</taxon>
        <taxon>Solanum</taxon>
    </lineage>
</organism>
<proteinExistence type="predicted"/>
<reference evidence="1" key="1">
    <citation type="submission" date="2023-08" db="EMBL/GenBank/DDBJ databases">
        <title>A de novo genome assembly of Solanum verrucosum Schlechtendal, a Mexican diploid species geographically isolated from the other diploid A-genome species in potato relatives.</title>
        <authorList>
            <person name="Hosaka K."/>
        </authorList>
    </citation>
    <scope>NUCLEOTIDE SEQUENCE</scope>
    <source>
        <tissue evidence="1">Young leaves</tissue>
    </source>
</reference>
<evidence type="ECO:0000313" key="2">
    <source>
        <dbReference type="Proteomes" id="UP001234989"/>
    </source>
</evidence>
<sequence>ICAVADHSPSLVRIADQLGDSPFSVVRRRLAPAFRIVMLWFNGQHGTALWNFSVMRRLLPFSADLILSYRAQYTGTKSKVRPFSDSPSGLDNPHAFISSFFSDFSFLFAT</sequence>
<accession>A0AAF0ZFB7</accession>
<keyword evidence="2" id="KW-1185">Reference proteome</keyword>
<dbReference type="Proteomes" id="UP001234989">
    <property type="component" value="Chromosome 7"/>
</dbReference>
<dbReference type="EMBL" id="CP133618">
    <property type="protein sequence ID" value="WMV37533.1"/>
    <property type="molecule type" value="Genomic_DNA"/>
</dbReference>